<comment type="caution">
    <text evidence="2">The sequence shown here is derived from an EMBL/GenBank/DDBJ whole genome shotgun (WGS) entry which is preliminary data.</text>
</comment>
<feature type="transmembrane region" description="Helical" evidence="1">
    <location>
        <begin position="7"/>
        <end position="27"/>
    </location>
</feature>
<dbReference type="SUPFAM" id="SSF52833">
    <property type="entry name" value="Thioredoxin-like"/>
    <property type="match status" value="1"/>
</dbReference>
<dbReference type="InterPro" id="IPR036249">
    <property type="entry name" value="Thioredoxin-like_sf"/>
</dbReference>
<dbReference type="Proteomes" id="UP000245380">
    <property type="component" value="Unassembled WGS sequence"/>
</dbReference>
<evidence type="ECO:0000256" key="1">
    <source>
        <dbReference type="SAM" id="Phobius"/>
    </source>
</evidence>
<evidence type="ECO:0000313" key="3">
    <source>
        <dbReference type="Proteomes" id="UP000245380"/>
    </source>
</evidence>
<sequence length="190" mass="21640">MKEKKKVQLAIFVSFGIVLGVGTYSLLLENEPMRENVWSKLSPANPTLVQAIESTPVENVYGQRVRLPLDRPLLFSAPFCPWCAKTERLLIQSRLIDKVQIVGVDVEGGEQGRVSSHTVHNATQAREVFREYWRYYGVHSTTLDLLFALPNNPINSVIQTYPTLLVPHDGHWYELIGYDSNTSFWDSILH</sequence>
<accession>A0A2U3D5P1</accession>
<dbReference type="RefSeq" id="WP_109431623.1">
    <property type="nucleotide sequence ID" value="NZ_MPDK01000034.1"/>
</dbReference>
<keyword evidence="1" id="KW-1133">Transmembrane helix</keyword>
<reference evidence="2 3" key="1">
    <citation type="submission" date="2016-11" db="EMBL/GenBank/DDBJ databases">
        <title>Comparative genomics of Acidibacillus ferroxidans species.</title>
        <authorList>
            <person name="Oliveira G."/>
            <person name="Nunes G."/>
            <person name="Oliveira R."/>
            <person name="Araujo F."/>
            <person name="Salim A."/>
            <person name="Scholte L."/>
            <person name="Morais D."/>
            <person name="Nancucheo I."/>
            <person name="Johnson D.B."/>
            <person name="Grail B."/>
            <person name="Bittencourt J."/>
            <person name="Valadares R."/>
        </authorList>
    </citation>
    <scope>NUCLEOTIDE SEQUENCE [LARGE SCALE GENOMIC DNA]</scope>
    <source>
        <strain evidence="2 3">Y002</strain>
    </source>
</reference>
<proteinExistence type="predicted"/>
<dbReference type="OrthoDB" id="2377218at2"/>
<keyword evidence="1" id="KW-0472">Membrane</keyword>
<evidence type="ECO:0000313" key="2">
    <source>
        <dbReference type="EMBL" id="PWI56595.1"/>
    </source>
</evidence>
<dbReference type="InterPro" id="IPR011767">
    <property type="entry name" value="GLR_AS"/>
</dbReference>
<dbReference type="EMBL" id="MPDK01000034">
    <property type="protein sequence ID" value="PWI56595.1"/>
    <property type="molecule type" value="Genomic_DNA"/>
</dbReference>
<gene>
    <name evidence="2" type="ORF">BM613_12905</name>
</gene>
<protein>
    <recommendedName>
        <fullName evidence="4">Thioredoxin domain-containing protein</fullName>
    </recommendedName>
</protein>
<dbReference type="AlphaFoldDB" id="A0A2U3D5P1"/>
<keyword evidence="1" id="KW-0812">Transmembrane</keyword>
<evidence type="ECO:0008006" key="4">
    <source>
        <dbReference type="Google" id="ProtNLM"/>
    </source>
</evidence>
<organism evidence="2 3">
    <name type="scientific">Sulfoacidibacillus thermotolerans</name>
    <name type="common">Acidibacillus sulfuroxidans</name>
    <dbReference type="NCBI Taxonomy" id="1765684"/>
    <lineage>
        <taxon>Bacteria</taxon>
        <taxon>Bacillati</taxon>
        <taxon>Bacillota</taxon>
        <taxon>Bacilli</taxon>
        <taxon>Bacillales</taxon>
        <taxon>Alicyclobacillaceae</taxon>
        <taxon>Sulfoacidibacillus</taxon>
    </lineage>
</organism>
<name>A0A2U3D5P1_SULT2</name>
<dbReference type="PROSITE" id="PS00195">
    <property type="entry name" value="GLUTAREDOXIN_1"/>
    <property type="match status" value="1"/>
</dbReference>
<keyword evidence="3" id="KW-1185">Reference proteome</keyword>